<evidence type="ECO:0000259" key="8">
    <source>
        <dbReference type="Pfam" id="PF18267"/>
    </source>
</evidence>
<proteinExistence type="inferred from homology"/>
<dbReference type="InterPro" id="IPR041575">
    <property type="entry name" value="Rubredoxin_C"/>
</dbReference>
<dbReference type="GO" id="GO:0016491">
    <property type="term" value="F:oxidoreductase activity"/>
    <property type="evidence" value="ECO:0007669"/>
    <property type="project" value="InterPro"/>
</dbReference>
<evidence type="ECO:0000256" key="3">
    <source>
        <dbReference type="ARBA" id="ARBA00022630"/>
    </source>
</evidence>
<dbReference type="Pfam" id="PF04324">
    <property type="entry name" value="Fer2_BFD"/>
    <property type="match status" value="1"/>
</dbReference>
<comment type="similarity">
    <text evidence="2">Belongs to the FAD-dependent oxidoreductase family.</text>
</comment>
<dbReference type="RefSeq" id="WP_103909870.1">
    <property type="nucleotide sequence ID" value="NZ_FNUZ01000002.1"/>
</dbReference>
<keyword evidence="5" id="KW-1133">Transmembrane helix</keyword>
<keyword evidence="5" id="KW-0472">Membrane</keyword>
<name>A0A1H5WQE8_9RHOB</name>
<dbReference type="InterPro" id="IPR016156">
    <property type="entry name" value="FAD/NAD-linked_Rdtase_dimer_sf"/>
</dbReference>
<comment type="cofactor">
    <cofactor evidence="1">
        <name>FAD</name>
        <dbReference type="ChEBI" id="CHEBI:57692"/>
    </cofactor>
</comment>
<protein>
    <submittedName>
        <fullName evidence="9">Nitrite reductase (NADH) large subunit</fullName>
    </submittedName>
</protein>
<dbReference type="OrthoDB" id="9768666at2"/>
<evidence type="ECO:0000256" key="4">
    <source>
        <dbReference type="ARBA" id="ARBA00022827"/>
    </source>
</evidence>
<keyword evidence="3" id="KW-0285">Flavoprotein</keyword>
<evidence type="ECO:0000256" key="5">
    <source>
        <dbReference type="SAM" id="Phobius"/>
    </source>
</evidence>
<feature type="domain" description="FAD/NAD(P)-binding" evidence="7">
    <location>
        <begin position="19"/>
        <end position="309"/>
    </location>
</feature>
<dbReference type="Pfam" id="PF18267">
    <property type="entry name" value="Rubredoxin_C"/>
    <property type="match status" value="1"/>
</dbReference>
<dbReference type="SUPFAM" id="SSF51905">
    <property type="entry name" value="FAD/NAD(P)-binding domain"/>
    <property type="match status" value="1"/>
</dbReference>
<dbReference type="InterPro" id="IPR036188">
    <property type="entry name" value="FAD/NAD-bd_sf"/>
</dbReference>
<keyword evidence="5" id="KW-0812">Transmembrane</keyword>
<dbReference type="InterPro" id="IPR007419">
    <property type="entry name" value="BFD-like_2Fe2S-bd_dom"/>
</dbReference>
<dbReference type="PANTHER" id="PTHR43429">
    <property type="entry name" value="PYRIDINE NUCLEOTIDE-DISULFIDE OXIDOREDUCTASE DOMAIN-CONTAINING"/>
    <property type="match status" value="1"/>
</dbReference>
<dbReference type="Gene3D" id="3.50.50.60">
    <property type="entry name" value="FAD/NAD(P)-binding domain"/>
    <property type="match status" value="2"/>
</dbReference>
<sequence>MQAAENHATYIEPDTGKERIIVVGGGPVGVRTGQLLAKSGHSVTLLSDEAHKPYNRVRLTPLLGGDVQFGEIELDDISDVDGSLAVLTGMRVMRIDRDKKEVVTGDGSSWPYDKLVLATGSSAFVPGIQGKDLPGVFTFRTADDASALLARSFSARNVVIIGGGLLGLEAARGLQKRQCNVTVIEHEGRLMPRQLDVEAGELLKKRIQKIGVAVKTGVPVSEIEGETRVSAVSLGDGTRIECDTVVICTGVRANVGLAQNSGLAFNRGIRVNDQMQTSDEDIYAVGECAQHDGRMYGLVGPGYAQAEVAAKTIDGEAAEFHGHIGATKLKVIGADVFSAGDVEQLETRPNVKSHVWRDGDSYRRIFIERGKLVGAIAIGAWDQVSRVQDAVQSGAVVYPWMNFRFYKEGSFWSALEPEASDLPDSATICNCTGVSCGQIRAAISNGAGSEDEIGVQTGAGTVCGTCRPVLAELIDAGAPPKPVSFSKPLIAISAVAVLMALIPILIGAVPLPASYDADSLRTWLWRDNIVKQWSGFILLGVMLAAMLIGLRKRIRFFDRFGGYDGWRLVHLGIGLLAVAGFFAHTGFRLGSNLNFLLGITFILTLILGAAAGLATGGDHALRAKRIGTARKPVRRLPTWGHILAIWPLPVLILLHVLVIYAY</sequence>
<dbReference type="AlphaFoldDB" id="A0A1H5WQE8"/>
<dbReference type="Gene3D" id="3.30.390.30">
    <property type="match status" value="1"/>
</dbReference>
<feature type="transmembrane region" description="Helical" evidence="5">
    <location>
        <begin position="593"/>
        <end position="615"/>
    </location>
</feature>
<evidence type="ECO:0000256" key="1">
    <source>
        <dbReference type="ARBA" id="ARBA00001974"/>
    </source>
</evidence>
<reference evidence="9 10" key="1">
    <citation type="submission" date="2016-10" db="EMBL/GenBank/DDBJ databases">
        <authorList>
            <person name="de Groot N.N."/>
        </authorList>
    </citation>
    <scope>NUCLEOTIDE SEQUENCE [LARGE SCALE GENOMIC DNA]</scope>
    <source>
        <strain evidence="9 10">DSM 26915</strain>
    </source>
</reference>
<dbReference type="InterPro" id="IPR023753">
    <property type="entry name" value="FAD/NAD-binding_dom"/>
</dbReference>
<evidence type="ECO:0000313" key="10">
    <source>
        <dbReference type="Proteomes" id="UP000236752"/>
    </source>
</evidence>
<feature type="transmembrane region" description="Helical" evidence="5">
    <location>
        <begin position="489"/>
        <end position="509"/>
    </location>
</feature>
<dbReference type="InterPro" id="IPR050260">
    <property type="entry name" value="FAD-bd_OxRdtase"/>
</dbReference>
<organism evidence="9 10">
    <name type="scientific">Thalassococcus halodurans</name>
    <dbReference type="NCBI Taxonomy" id="373675"/>
    <lineage>
        <taxon>Bacteria</taxon>
        <taxon>Pseudomonadati</taxon>
        <taxon>Pseudomonadota</taxon>
        <taxon>Alphaproteobacteria</taxon>
        <taxon>Rhodobacterales</taxon>
        <taxon>Roseobacteraceae</taxon>
        <taxon>Thalassococcus</taxon>
    </lineage>
</organism>
<dbReference type="Proteomes" id="UP000236752">
    <property type="component" value="Unassembled WGS sequence"/>
</dbReference>
<dbReference type="Pfam" id="PF07992">
    <property type="entry name" value="Pyr_redox_2"/>
    <property type="match status" value="1"/>
</dbReference>
<evidence type="ECO:0000313" key="9">
    <source>
        <dbReference type="EMBL" id="SEG01600.1"/>
    </source>
</evidence>
<dbReference type="PANTHER" id="PTHR43429:SF3">
    <property type="entry name" value="NITRITE REDUCTASE [NAD(P)H]"/>
    <property type="match status" value="1"/>
</dbReference>
<dbReference type="PRINTS" id="PR00469">
    <property type="entry name" value="PNDRDTASEII"/>
</dbReference>
<keyword evidence="4" id="KW-0274">FAD</keyword>
<dbReference type="Gene3D" id="1.10.10.1100">
    <property type="entry name" value="BFD-like [2Fe-2S]-binding domain"/>
    <property type="match status" value="1"/>
</dbReference>
<feature type="domain" description="NADH-rubredoxin oxidoreductase C-terminal" evidence="8">
    <location>
        <begin position="326"/>
        <end position="394"/>
    </location>
</feature>
<feature type="transmembrane region" description="Helical" evidence="5">
    <location>
        <begin position="529"/>
        <end position="548"/>
    </location>
</feature>
<feature type="transmembrane region" description="Helical" evidence="5">
    <location>
        <begin position="568"/>
        <end position="587"/>
    </location>
</feature>
<gene>
    <name evidence="9" type="ORF">SAMN04488045_1543</name>
</gene>
<feature type="transmembrane region" description="Helical" evidence="5">
    <location>
        <begin position="636"/>
        <end position="661"/>
    </location>
</feature>
<evidence type="ECO:0000259" key="7">
    <source>
        <dbReference type="Pfam" id="PF07992"/>
    </source>
</evidence>
<feature type="domain" description="BFD-like [2Fe-2S]-binding" evidence="6">
    <location>
        <begin position="428"/>
        <end position="475"/>
    </location>
</feature>
<accession>A0A1H5WQE8</accession>
<dbReference type="PRINTS" id="PR00368">
    <property type="entry name" value="FADPNR"/>
</dbReference>
<evidence type="ECO:0000259" key="6">
    <source>
        <dbReference type="Pfam" id="PF04324"/>
    </source>
</evidence>
<dbReference type="InterPro" id="IPR041854">
    <property type="entry name" value="BFD-like_2Fe2S-bd_dom_sf"/>
</dbReference>
<dbReference type="EMBL" id="FNUZ01000002">
    <property type="protein sequence ID" value="SEG01600.1"/>
    <property type="molecule type" value="Genomic_DNA"/>
</dbReference>
<keyword evidence="10" id="KW-1185">Reference proteome</keyword>
<evidence type="ECO:0000256" key="2">
    <source>
        <dbReference type="ARBA" id="ARBA00006442"/>
    </source>
</evidence>